<dbReference type="Proteomes" id="UP000887565">
    <property type="component" value="Unplaced"/>
</dbReference>
<sequence>MGLVYAESIGFCIAGWWMAFFSFPVDAKVKQLCRTEEATSYSFYLAQFACRVIPGMFSIPVYCAAFYMIRKSRDTSQRQSSTGYKRQVQLTKSIAIVVVHTFIKL</sequence>
<evidence type="ECO:0000313" key="3">
    <source>
        <dbReference type="WBParaSite" id="nRc.2.0.1.t15384-RA"/>
    </source>
</evidence>
<dbReference type="Pfam" id="PF10323">
    <property type="entry name" value="7TM_GPCR_Srv"/>
    <property type="match status" value="1"/>
</dbReference>
<name>A0A915IND1_ROMCU</name>
<dbReference type="WBParaSite" id="nRc.2.0.1.t15384-RA">
    <property type="protein sequence ID" value="nRc.2.0.1.t15384-RA"/>
    <property type="gene ID" value="nRc.2.0.1.g15384"/>
</dbReference>
<dbReference type="InterPro" id="IPR019426">
    <property type="entry name" value="7TM_GPCR_serpentine_rcpt_Srv"/>
</dbReference>
<feature type="transmembrane region" description="Helical" evidence="1">
    <location>
        <begin position="43"/>
        <end position="69"/>
    </location>
</feature>
<keyword evidence="1" id="KW-0812">Transmembrane</keyword>
<dbReference type="AlphaFoldDB" id="A0A915IND1"/>
<organism evidence="2 3">
    <name type="scientific">Romanomermis culicivorax</name>
    <name type="common">Nematode worm</name>
    <dbReference type="NCBI Taxonomy" id="13658"/>
    <lineage>
        <taxon>Eukaryota</taxon>
        <taxon>Metazoa</taxon>
        <taxon>Ecdysozoa</taxon>
        <taxon>Nematoda</taxon>
        <taxon>Enoplea</taxon>
        <taxon>Dorylaimia</taxon>
        <taxon>Mermithida</taxon>
        <taxon>Mermithoidea</taxon>
        <taxon>Mermithidae</taxon>
        <taxon>Romanomermis</taxon>
    </lineage>
</organism>
<keyword evidence="2" id="KW-1185">Reference proteome</keyword>
<keyword evidence="1" id="KW-1133">Transmembrane helix</keyword>
<accession>A0A915IND1</accession>
<keyword evidence="1" id="KW-0472">Membrane</keyword>
<protein>
    <submittedName>
        <fullName evidence="3">Uncharacterized protein</fullName>
    </submittedName>
</protein>
<proteinExistence type="predicted"/>
<reference evidence="3" key="1">
    <citation type="submission" date="2022-11" db="UniProtKB">
        <authorList>
            <consortium name="WormBaseParasite"/>
        </authorList>
    </citation>
    <scope>IDENTIFICATION</scope>
</reference>
<evidence type="ECO:0000256" key="1">
    <source>
        <dbReference type="SAM" id="Phobius"/>
    </source>
</evidence>
<evidence type="ECO:0000313" key="2">
    <source>
        <dbReference type="Proteomes" id="UP000887565"/>
    </source>
</evidence>